<evidence type="ECO:0000256" key="1">
    <source>
        <dbReference type="SAM" id="MobiDB-lite"/>
    </source>
</evidence>
<accession>A0ABR2J9S5</accession>
<feature type="signal peptide" evidence="2">
    <location>
        <begin position="1"/>
        <end position="27"/>
    </location>
</feature>
<dbReference type="EMBL" id="JAPCWZ010000003">
    <property type="protein sequence ID" value="KAK8874440.1"/>
    <property type="molecule type" value="Genomic_DNA"/>
</dbReference>
<protein>
    <submittedName>
        <fullName evidence="3">Uncharacterized protein</fullName>
    </submittedName>
</protein>
<reference evidence="3 4" key="1">
    <citation type="journal article" date="2024" name="IMA Fungus">
        <title>Apiospora arundinis, a panoply of carbohydrate-active enzymes and secondary metabolites.</title>
        <authorList>
            <person name="Sorensen T."/>
            <person name="Petersen C."/>
            <person name="Muurmann A.T."/>
            <person name="Christiansen J.V."/>
            <person name="Brundto M.L."/>
            <person name="Overgaard C.K."/>
            <person name="Boysen A.T."/>
            <person name="Wollenberg R.D."/>
            <person name="Larsen T.O."/>
            <person name="Sorensen J.L."/>
            <person name="Nielsen K.L."/>
            <person name="Sondergaard T.E."/>
        </authorList>
    </citation>
    <scope>NUCLEOTIDE SEQUENCE [LARGE SCALE GENOMIC DNA]</scope>
    <source>
        <strain evidence="3 4">AAU 773</strain>
    </source>
</reference>
<evidence type="ECO:0000313" key="3">
    <source>
        <dbReference type="EMBL" id="KAK8874440.1"/>
    </source>
</evidence>
<keyword evidence="4" id="KW-1185">Reference proteome</keyword>
<gene>
    <name evidence="3" type="ORF">PGQ11_004954</name>
</gene>
<feature type="region of interest" description="Disordered" evidence="1">
    <location>
        <begin position="149"/>
        <end position="169"/>
    </location>
</feature>
<feature type="compositionally biased region" description="Polar residues" evidence="1">
    <location>
        <begin position="38"/>
        <end position="51"/>
    </location>
</feature>
<comment type="caution">
    <text evidence="3">The sequence shown here is derived from an EMBL/GenBank/DDBJ whole genome shotgun (WGS) entry which is preliminary data.</text>
</comment>
<evidence type="ECO:0000313" key="4">
    <source>
        <dbReference type="Proteomes" id="UP001390339"/>
    </source>
</evidence>
<sequence>MKHRQRSLPVLGYAAAVFVAASTTVHASTAAPDGQLETAGNKTGTTNSSTPKDVVHLSPLTPTTISSPIHESPSPHTPVGRLPQAHHAHLEASQGAYMEPATDESADDDMWENESGIVYGGFGWRHDKRGSEGGPGAVIVAAPPYLYGGHYPKSSSGTGRPRPFGFLRG</sequence>
<proteinExistence type="predicted"/>
<organism evidence="3 4">
    <name type="scientific">Apiospora arundinis</name>
    <dbReference type="NCBI Taxonomy" id="335852"/>
    <lineage>
        <taxon>Eukaryota</taxon>
        <taxon>Fungi</taxon>
        <taxon>Dikarya</taxon>
        <taxon>Ascomycota</taxon>
        <taxon>Pezizomycotina</taxon>
        <taxon>Sordariomycetes</taxon>
        <taxon>Xylariomycetidae</taxon>
        <taxon>Amphisphaeriales</taxon>
        <taxon>Apiosporaceae</taxon>
        <taxon>Apiospora</taxon>
    </lineage>
</organism>
<name>A0ABR2J9S5_9PEZI</name>
<feature type="compositionally biased region" description="Low complexity" evidence="1">
    <location>
        <begin position="61"/>
        <end position="78"/>
    </location>
</feature>
<evidence type="ECO:0000256" key="2">
    <source>
        <dbReference type="SAM" id="SignalP"/>
    </source>
</evidence>
<keyword evidence="2" id="KW-0732">Signal</keyword>
<feature type="chain" id="PRO_5046105864" evidence="2">
    <location>
        <begin position="28"/>
        <end position="169"/>
    </location>
</feature>
<feature type="region of interest" description="Disordered" evidence="1">
    <location>
        <begin position="31"/>
        <end position="90"/>
    </location>
</feature>
<dbReference type="Proteomes" id="UP001390339">
    <property type="component" value="Unassembled WGS sequence"/>
</dbReference>